<comment type="caution">
    <text evidence="2">The sequence shown here is derived from an EMBL/GenBank/DDBJ whole genome shotgun (WGS) entry which is preliminary data.</text>
</comment>
<evidence type="ECO:0000256" key="1">
    <source>
        <dbReference type="SAM" id="MobiDB-lite"/>
    </source>
</evidence>
<feature type="compositionally biased region" description="Low complexity" evidence="1">
    <location>
        <begin position="123"/>
        <end position="134"/>
    </location>
</feature>
<reference evidence="2 3" key="1">
    <citation type="journal article" date="2020" name="Nature">
        <title>Six reference-quality genomes reveal evolution of bat adaptations.</title>
        <authorList>
            <person name="Jebb D."/>
            <person name="Huang Z."/>
            <person name="Pippel M."/>
            <person name="Hughes G.M."/>
            <person name="Lavrichenko K."/>
            <person name="Devanna P."/>
            <person name="Winkler S."/>
            <person name="Jermiin L.S."/>
            <person name="Skirmuntt E.C."/>
            <person name="Katzourakis A."/>
            <person name="Burkitt-Gray L."/>
            <person name="Ray D.A."/>
            <person name="Sullivan K.A.M."/>
            <person name="Roscito J.G."/>
            <person name="Kirilenko B.M."/>
            <person name="Davalos L.M."/>
            <person name="Corthals A.P."/>
            <person name="Power M.L."/>
            <person name="Jones G."/>
            <person name="Ransome R.D."/>
            <person name="Dechmann D.K.N."/>
            <person name="Locatelli A.G."/>
            <person name="Puechmaille S.J."/>
            <person name="Fedrigo O."/>
            <person name="Jarvis E.D."/>
            <person name="Hiller M."/>
            <person name="Vernes S.C."/>
            <person name="Myers E.W."/>
            <person name="Teeling E.C."/>
        </authorList>
    </citation>
    <scope>NUCLEOTIDE SEQUENCE [LARGE SCALE GENOMIC DNA]</scope>
    <source>
        <strain evidence="2">MRouAeg1</strain>
        <tissue evidence="2">Muscle</tissue>
    </source>
</reference>
<protein>
    <submittedName>
        <fullName evidence="2">Uncharacterized protein</fullName>
    </submittedName>
</protein>
<evidence type="ECO:0000313" key="2">
    <source>
        <dbReference type="EMBL" id="KAF6422790.1"/>
    </source>
</evidence>
<keyword evidence="3" id="KW-1185">Reference proteome</keyword>
<evidence type="ECO:0000313" key="3">
    <source>
        <dbReference type="Proteomes" id="UP000593571"/>
    </source>
</evidence>
<gene>
    <name evidence="2" type="ORF">HJG63_008595</name>
</gene>
<dbReference type="Proteomes" id="UP000593571">
    <property type="component" value="Unassembled WGS sequence"/>
</dbReference>
<organism evidence="2 3">
    <name type="scientific">Rousettus aegyptiacus</name>
    <name type="common">Egyptian fruit bat</name>
    <name type="synonym">Pteropus aegyptiacus</name>
    <dbReference type="NCBI Taxonomy" id="9407"/>
    <lineage>
        <taxon>Eukaryota</taxon>
        <taxon>Metazoa</taxon>
        <taxon>Chordata</taxon>
        <taxon>Craniata</taxon>
        <taxon>Vertebrata</taxon>
        <taxon>Euteleostomi</taxon>
        <taxon>Mammalia</taxon>
        <taxon>Eutheria</taxon>
        <taxon>Laurasiatheria</taxon>
        <taxon>Chiroptera</taxon>
        <taxon>Yinpterochiroptera</taxon>
        <taxon>Pteropodoidea</taxon>
        <taxon>Pteropodidae</taxon>
        <taxon>Rousettinae</taxon>
        <taxon>Rousettus</taxon>
    </lineage>
</organism>
<proteinExistence type="predicted"/>
<sequence>MNYYASPFTRLEYAVREGPRDLHFKNSPGDFDTTQLWKAVLRSSHSQLHCASESPGVLYRRFCVTQFGMGLEILRVQKFPEGLTLLILRLHSEEQVVESLSLGAYLPACHLCGCVRPRYKLQSTPSTPSVLPSSHYTQISTGA</sequence>
<feature type="region of interest" description="Disordered" evidence="1">
    <location>
        <begin position="123"/>
        <end position="143"/>
    </location>
</feature>
<accession>A0A7J8DI53</accession>
<name>A0A7J8DI53_ROUAE</name>
<dbReference type="EMBL" id="JACASE010000012">
    <property type="protein sequence ID" value="KAF6422790.1"/>
    <property type="molecule type" value="Genomic_DNA"/>
</dbReference>
<dbReference type="AlphaFoldDB" id="A0A7J8DI53"/>